<keyword evidence="2 5" id="KW-0167">Capsid protein</keyword>
<evidence type="ECO:0000256" key="2">
    <source>
        <dbReference type="ARBA" id="ARBA00022561"/>
    </source>
</evidence>
<feature type="compositionally biased region" description="Basic and acidic residues" evidence="4">
    <location>
        <begin position="112"/>
        <end position="132"/>
    </location>
</feature>
<dbReference type="EMBL" id="MG881767">
    <property type="protein sequence ID" value="AYE57467.1"/>
    <property type="molecule type" value="Genomic_RNA"/>
</dbReference>
<evidence type="ECO:0000256" key="3">
    <source>
        <dbReference type="ARBA" id="ARBA00022844"/>
    </source>
</evidence>
<evidence type="ECO:0000313" key="5">
    <source>
        <dbReference type="EMBL" id="AYE57467.1"/>
    </source>
</evidence>
<evidence type="ECO:0000256" key="4">
    <source>
        <dbReference type="SAM" id="MobiDB-lite"/>
    </source>
</evidence>
<dbReference type="Pfam" id="PF01785">
    <property type="entry name" value="Closter_coat"/>
    <property type="match status" value="1"/>
</dbReference>
<proteinExistence type="predicted"/>
<feature type="region of interest" description="Disordered" evidence="4">
    <location>
        <begin position="87"/>
        <end position="135"/>
    </location>
</feature>
<accession>A0A386R381</accession>
<keyword evidence="3" id="KW-0946">Virion</keyword>
<comment type="subcellular location">
    <subcellularLocation>
        <location evidence="1">Virion</location>
    </subcellularLocation>
</comment>
<evidence type="ECO:0000256" key="1">
    <source>
        <dbReference type="ARBA" id="ARBA00004328"/>
    </source>
</evidence>
<name>A0A386R381_9CLOS</name>
<protein>
    <submittedName>
        <fullName evidence="5">Viral coat protein</fullName>
    </submittedName>
</protein>
<dbReference type="InterPro" id="IPR002679">
    <property type="entry name" value="Closter_coat"/>
</dbReference>
<reference evidence="5" key="1">
    <citation type="submission" date="2018-01" db="EMBL/GenBank/DDBJ databases">
        <title>Complete genome analysis of Little Cherry Virus 2 (LChV-2) from sweet cherry in China.</title>
        <authorList>
            <person name="Zhu D."/>
            <person name="Wang J."/>
            <person name="Liu Q."/>
        </authorList>
    </citation>
    <scope>NUCLEOTIDE SEQUENCE</scope>
    <source>
        <strain evidence="5">LChV-2-TA</strain>
    </source>
</reference>
<organism evidence="5">
    <name type="scientific">Little cherry virus 2</name>
    <dbReference type="NCBI Taxonomy" id="154339"/>
    <lineage>
        <taxon>Viruses</taxon>
        <taxon>Riboviria</taxon>
        <taxon>Orthornavirae</taxon>
        <taxon>Kitrinoviricota</taxon>
        <taxon>Alsuviricetes</taxon>
        <taxon>Martellivirales</taxon>
        <taxon>Closteroviridae</taxon>
        <taxon>Ampelovirus</taxon>
        <taxon>Ampelovirus nanoavii</taxon>
    </lineage>
</organism>
<dbReference type="GO" id="GO:0019028">
    <property type="term" value="C:viral capsid"/>
    <property type="evidence" value="ECO:0007669"/>
    <property type="project" value="UniProtKB-KW"/>
</dbReference>
<sequence length="359" mass="39111">MANSSKENLKKIFEEYEKVKEIIVKDANKWNSDERLKITLFTSSITEPIHNVKSISNEDKAKFNALVWSGTESAHIKNNVLRIQGLEPTSQDDRESASGGTGQPDPTNSDTNSERGGGRQHDPSVSSRDSRRTPYGTNAVLDIDTLFSSDPNTNVFVLPPNSQFKVSEATPPGVMSRQQLKQLSPSITKLCNEVWGSTESKYISATMVGVGQVLVMAMTSMNTKADDVEPAVIVIDGKEGVFNYGRVRESITNPFSGTPIPNAMRRFMRAISPSIVHWLTSGLIKPNLKLMSKWGVPPAFYPYVVDGVIPDAGRDGLSAVLAKMMASTIALKQAQNLSSKTIHNALEQSSGGLGVLEKL</sequence>